<comment type="similarity">
    <text evidence="1">Belongs to the HAD-like hydrolase superfamily. S-2-haloalkanoic acid dehalogenase family.</text>
</comment>
<dbReference type="InterPro" id="IPR023214">
    <property type="entry name" value="HAD_sf"/>
</dbReference>
<reference evidence="3 4" key="1">
    <citation type="submission" date="2018-07" db="EMBL/GenBank/DDBJ databases">
        <title>Freshwater and sediment microbial communities from various areas in North America, analyzing microbe dynamics in response to fracking.</title>
        <authorList>
            <person name="Lamendella R."/>
        </authorList>
    </citation>
    <scope>NUCLEOTIDE SEQUENCE [LARGE SCALE GENOMIC DNA]</scope>
    <source>
        <strain evidence="3 4">160A</strain>
    </source>
</reference>
<dbReference type="Gene3D" id="1.10.150.240">
    <property type="entry name" value="Putative phosphatase, domain 2"/>
    <property type="match status" value="1"/>
</dbReference>
<dbReference type="InterPro" id="IPR006439">
    <property type="entry name" value="HAD-SF_hydro_IA"/>
</dbReference>
<evidence type="ECO:0000313" key="3">
    <source>
        <dbReference type="EMBL" id="RCW38324.1"/>
    </source>
</evidence>
<evidence type="ECO:0000256" key="2">
    <source>
        <dbReference type="ARBA" id="ARBA00022801"/>
    </source>
</evidence>
<dbReference type="PANTHER" id="PTHR43316:SF3">
    <property type="entry name" value="HALOACID DEHALOGENASE, TYPE II (AFU_ORTHOLOGUE AFUA_2G07750)-RELATED"/>
    <property type="match status" value="1"/>
</dbReference>
<dbReference type="AlphaFoldDB" id="A0A368VF97"/>
<dbReference type="InterPro" id="IPR023198">
    <property type="entry name" value="PGP-like_dom2"/>
</dbReference>
<organism evidence="3 4">
    <name type="scientific">Marinilabilia salmonicolor</name>
    <dbReference type="NCBI Taxonomy" id="989"/>
    <lineage>
        <taxon>Bacteria</taxon>
        <taxon>Pseudomonadati</taxon>
        <taxon>Bacteroidota</taxon>
        <taxon>Bacteroidia</taxon>
        <taxon>Marinilabiliales</taxon>
        <taxon>Marinilabiliaceae</taxon>
        <taxon>Marinilabilia</taxon>
    </lineage>
</organism>
<dbReference type="EMBL" id="QPIZ01000004">
    <property type="protein sequence ID" value="RCW38324.1"/>
    <property type="molecule type" value="Genomic_DNA"/>
</dbReference>
<dbReference type="CDD" id="cd02588">
    <property type="entry name" value="HAD_L2-DEX"/>
    <property type="match status" value="1"/>
</dbReference>
<name>A0A368VF97_9BACT</name>
<sequence length="236" mass="26169">MITTIAFDIYGTLIDPNEVNTSIEKFTGLKAGDFMEVWRNKQLEYSFRRGLMKDYVPFPVCTLNALEFADTYFETQLTDADKKELMEVWKKLPAYNDVKSGLKALKNGGVNIYAFSNGRKEDIKHLLEKADILDLFDGTVSVETVRSFKPDPAVYEFLAGESGSGKSHTWLVSSNPFDVIGAIKSGLKTAWLKRNPSQVFDPWGVSPDVVTDNILGLQKLIAGKTNSGVSPDNAAL</sequence>
<dbReference type="Proteomes" id="UP000252733">
    <property type="component" value="Unassembled WGS sequence"/>
</dbReference>
<dbReference type="RefSeq" id="WP_114436512.1">
    <property type="nucleotide sequence ID" value="NZ_QPIZ01000004.1"/>
</dbReference>
<proteinExistence type="inferred from homology"/>
<dbReference type="NCBIfam" id="TIGR01493">
    <property type="entry name" value="HAD-SF-IA-v2"/>
    <property type="match status" value="1"/>
</dbReference>
<comment type="caution">
    <text evidence="3">The sequence shown here is derived from an EMBL/GenBank/DDBJ whole genome shotgun (WGS) entry which is preliminary data.</text>
</comment>
<dbReference type="PRINTS" id="PR00413">
    <property type="entry name" value="HADHALOGNASE"/>
</dbReference>
<accession>A0A368VF97</accession>
<dbReference type="SUPFAM" id="SSF56784">
    <property type="entry name" value="HAD-like"/>
    <property type="match status" value="1"/>
</dbReference>
<gene>
    <name evidence="3" type="ORF">DFO77_10482</name>
</gene>
<dbReference type="GO" id="GO:0019120">
    <property type="term" value="F:hydrolase activity, acting on acid halide bonds, in C-halide compounds"/>
    <property type="evidence" value="ECO:0007669"/>
    <property type="project" value="InterPro"/>
</dbReference>
<evidence type="ECO:0000256" key="1">
    <source>
        <dbReference type="ARBA" id="ARBA00008106"/>
    </source>
</evidence>
<dbReference type="Pfam" id="PF00702">
    <property type="entry name" value="Hydrolase"/>
    <property type="match status" value="1"/>
</dbReference>
<dbReference type="PANTHER" id="PTHR43316">
    <property type="entry name" value="HYDROLASE, HALOACID DELAHOGENASE-RELATED"/>
    <property type="match status" value="1"/>
</dbReference>
<dbReference type="InterPro" id="IPR006328">
    <property type="entry name" value="2-HAD"/>
</dbReference>
<dbReference type="Gene3D" id="3.40.50.1000">
    <property type="entry name" value="HAD superfamily/HAD-like"/>
    <property type="match status" value="1"/>
</dbReference>
<dbReference type="SFLD" id="SFLDS00003">
    <property type="entry name" value="Haloacid_Dehalogenase"/>
    <property type="match status" value="1"/>
</dbReference>
<protein>
    <submittedName>
        <fullName evidence="3">2-haloacid dehalogenase</fullName>
    </submittedName>
</protein>
<dbReference type="InterPro" id="IPR036412">
    <property type="entry name" value="HAD-like_sf"/>
</dbReference>
<dbReference type="NCBIfam" id="TIGR01428">
    <property type="entry name" value="HAD_type_II"/>
    <property type="match status" value="1"/>
</dbReference>
<keyword evidence="4" id="KW-1185">Reference proteome</keyword>
<dbReference type="InterPro" id="IPR051540">
    <property type="entry name" value="S-2-haloacid_dehalogenase"/>
</dbReference>
<dbReference type="SFLD" id="SFLDG01129">
    <property type="entry name" value="C1.5:_HAD__Beta-PGM__Phosphata"/>
    <property type="match status" value="1"/>
</dbReference>
<evidence type="ECO:0000313" key="4">
    <source>
        <dbReference type="Proteomes" id="UP000252733"/>
    </source>
</evidence>
<keyword evidence="2" id="KW-0378">Hydrolase</keyword>